<organism evidence="2 3">
    <name type="scientific">Aristolochia fimbriata</name>
    <name type="common">White veined hardy Dutchman's pipe vine</name>
    <dbReference type="NCBI Taxonomy" id="158543"/>
    <lineage>
        <taxon>Eukaryota</taxon>
        <taxon>Viridiplantae</taxon>
        <taxon>Streptophyta</taxon>
        <taxon>Embryophyta</taxon>
        <taxon>Tracheophyta</taxon>
        <taxon>Spermatophyta</taxon>
        <taxon>Magnoliopsida</taxon>
        <taxon>Magnoliidae</taxon>
        <taxon>Piperales</taxon>
        <taxon>Aristolochiaceae</taxon>
        <taxon>Aristolochia</taxon>
    </lineage>
</organism>
<proteinExistence type="predicted"/>
<dbReference type="Proteomes" id="UP000825729">
    <property type="component" value="Unassembled WGS sequence"/>
</dbReference>
<evidence type="ECO:0000256" key="1">
    <source>
        <dbReference type="SAM" id="MobiDB-lite"/>
    </source>
</evidence>
<reference evidence="2 3" key="1">
    <citation type="submission" date="2021-07" db="EMBL/GenBank/DDBJ databases">
        <title>The Aristolochia fimbriata genome: insights into angiosperm evolution, floral development and chemical biosynthesis.</title>
        <authorList>
            <person name="Jiao Y."/>
        </authorList>
    </citation>
    <scope>NUCLEOTIDE SEQUENCE [LARGE SCALE GENOMIC DNA]</scope>
    <source>
        <strain evidence="2">IBCAS-2021</strain>
        <tissue evidence="2">Leaf</tissue>
    </source>
</reference>
<feature type="compositionally biased region" description="Polar residues" evidence="1">
    <location>
        <begin position="120"/>
        <end position="130"/>
    </location>
</feature>
<name>A0AAV7E7S9_ARIFI</name>
<accession>A0AAV7E7S9</accession>
<dbReference type="AlphaFoldDB" id="A0AAV7E7S9"/>
<gene>
    <name evidence="2" type="ORF">H6P81_016218</name>
</gene>
<protein>
    <submittedName>
        <fullName evidence="2">Uncharacterized protein</fullName>
    </submittedName>
</protein>
<evidence type="ECO:0000313" key="3">
    <source>
        <dbReference type="Proteomes" id="UP000825729"/>
    </source>
</evidence>
<dbReference type="EMBL" id="JAINDJ010000006">
    <property type="protein sequence ID" value="KAG9444878.1"/>
    <property type="molecule type" value="Genomic_DNA"/>
</dbReference>
<sequence>MGGERTRDPRTTFAYYTWWKGHMLPRFEQDRLEPTVVAVGSSGEEEDYDSDHSHPRRRRPKCKQQIGTPSENKKKAPLATLNDASASKKKPHVEAQPASHTSPPTFIPPILETEPPHSALPQTSCPQTSCPPVLEMEPPKPKTPAETVQILSSPEPDPPASSTTTIQTLLLGTSEVSREEVAPPEAEAIVQIGSMVVVAPEGIEVAEAPATNSSMRPILEVAPALTQFEALPPVREVMPVIQEVVTPLPLPAPPVHASAATPFVTPLQQLRSDFGGVVLQFWKDRIVPRMLSLDVVNDSSLSTDAEEDAHERLELAGEQAQSAYAKVVYLATQVEQIRESVREVKEAVLEATRKVDEILTLPTLSAAKEANLLSLRAAFAESQQELAKDL</sequence>
<feature type="region of interest" description="Disordered" evidence="1">
    <location>
        <begin position="27"/>
        <end position="164"/>
    </location>
</feature>
<evidence type="ECO:0000313" key="2">
    <source>
        <dbReference type="EMBL" id="KAG9444878.1"/>
    </source>
</evidence>
<comment type="caution">
    <text evidence="2">The sequence shown here is derived from an EMBL/GenBank/DDBJ whole genome shotgun (WGS) entry which is preliminary data.</text>
</comment>
<keyword evidence="3" id="KW-1185">Reference proteome</keyword>